<gene>
    <name evidence="1" type="ORF">EV420DRAFT_614973</name>
</gene>
<dbReference type="Proteomes" id="UP001175211">
    <property type="component" value="Unassembled WGS sequence"/>
</dbReference>
<dbReference type="AlphaFoldDB" id="A0AA39K451"/>
<evidence type="ECO:0000313" key="1">
    <source>
        <dbReference type="EMBL" id="KAK0454002.1"/>
    </source>
</evidence>
<dbReference type="RefSeq" id="XP_060328390.1">
    <property type="nucleotide sequence ID" value="XM_060482795.1"/>
</dbReference>
<protein>
    <submittedName>
        <fullName evidence="1">Uncharacterized protein</fullName>
    </submittedName>
</protein>
<proteinExistence type="predicted"/>
<dbReference type="GeneID" id="85366343"/>
<evidence type="ECO:0000313" key="2">
    <source>
        <dbReference type="Proteomes" id="UP001175211"/>
    </source>
</evidence>
<accession>A0AA39K451</accession>
<reference evidence="1" key="1">
    <citation type="submission" date="2023-06" db="EMBL/GenBank/DDBJ databases">
        <authorList>
            <consortium name="Lawrence Berkeley National Laboratory"/>
            <person name="Ahrendt S."/>
            <person name="Sahu N."/>
            <person name="Indic B."/>
            <person name="Wong-Bajracharya J."/>
            <person name="Merenyi Z."/>
            <person name="Ke H.-M."/>
            <person name="Monk M."/>
            <person name="Kocsube S."/>
            <person name="Drula E."/>
            <person name="Lipzen A."/>
            <person name="Balint B."/>
            <person name="Henrissat B."/>
            <person name="Andreopoulos B."/>
            <person name="Martin F.M."/>
            <person name="Harder C.B."/>
            <person name="Rigling D."/>
            <person name="Ford K.L."/>
            <person name="Foster G.D."/>
            <person name="Pangilinan J."/>
            <person name="Papanicolaou A."/>
            <person name="Barry K."/>
            <person name="LaButti K."/>
            <person name="Viragh M."/>
            <person name="Koriabine M."/>
            <person name="Yan M."/>
            <person name="Riley R."/>
            <person name="Champramary S."/>
            <person name="Plett K.L."/>
            <person name="Tsai I.J."/>
            <person name="Slot J."/>
            <person name="Sipos G."/>
            <person name="Plett J."/>
            <person name="Nagy L.G."/>
            <person name="Grigoriev I.V."/>
        </authorList>
    </citation>
    <scope>NUCLEOTIDE SEQUENCE</scope>
    <source>
        <strain evidence="1">CCBAS 213</strain>
    </source>
</reference>
<keyword evidence="2" id="KW-1185">Reference proteome</keyword>
<comment type="caution">
    <text evidence="1">The sequence shown here is derived from an EMBL/GenBank/DDBJ whole genome shotgun (WGS) entry which is preliminary data.</text>
</comment>
<dbReference type="EMBL" id="JAUEPS010000028">
    <property type="protein sequence ID" value="KAK0454002.1"/>
    <property type="molecule type" value="Genomic_DNA"/>
</dbReference>
<name>A0AA39K451_ARMTA</name>
<sequence length="300" mass="34135">MKSSLAEMLTEVHECTSYHVPLTDLRRLPVSASAPYIREAQSVPKALRYVLAVCAVCLRAYCEGCGKEIKETRAGCAWFGTALNCCEKVGLRGLLNILSDLDVEAEEAPGGIPSSAGALLQLINDHFINERVVCYTAVLVSVVRASKLFELIDDVIMDIQLVTLPVDPARWMVYLQTARLLWTFMCQSELRRYITQYPYCDIPIFQHQHGARAWIEEGCEVEWSTNPLFVNVNARFRALRKTMDKWEKLLGSSPEQDVYMAPTIRFFKLVLRASRSYRIQYGQGRRMVWAKSRKQNVGDL</sequence>
<organism evidence="1 2">
    <name type="scientific">Armillaria tabescens</name>
    <name type="common">Ringless honey mushroom</name>
    <name type="synonym">Agaricus tabescens</name>
    <dbReference type="NCBI Taxonomy" id="1929756"/>
    <lineage>
        <taxon>Eukaryota</taxon>
        <taxon>Fungi</taxon>
        <taxon>Dikarya</taxon>
        <taxon>Basidiomycota</taxon>
        <taxon>Agaricomycotina</taxon>
        <taxon>Agaricomycetes</taxon>
        <taxon>Agaricomycetidae</taxon>
        <taxon>Agaricales</taxon>
        <taxon>Marasmiineae</taxon>
        <taxon>Physalacriaceae</taxon>
        <taxon>Desarmillaria</taxon>
    </lineage>
</organism>